<accession>K5C9C9</accession>
<dbReference type="AlphaFoldDB" id="K5C9C9"/>
<proteinExistence type="predicted"/>
<reference evidence="1 2" key="1">
    <citation type="submission" date="2012-02" db="EMBL/GenBank/DDBJ databases">
        <title>The Genome Sequence of Bacteroides finegoldii CL09T03C10.</title>
        <authorList>
            <consortium name="The Broad Institute Genome Sequencing Platform"/>
            <person name="Earl A."/>
            <person name="Ward D."/>
            <person name="Feldgarden M."/>
            <person name="Gevers D."/>
            <person name="Zitomersky N.L."/>
            <person name="Coyne M.J."/>
            <person name="Comstock L.E."/>
            <person name="Young S.K."/>
            <person name="Zeng Q."/>
            <person name="Gargeya S."/>
            <person name="Fitzgerald M."/>
            <person name="Haas B."/>
            <person name="Abouelleil A."/>
            <person name="Alvarado L."/>
            <person name="Arachchi H.M."/>
            <person name="Berlin A."/>
            <person name="Chapman S.B."/>
            <person name="Gearin G."/>
            <person name="Goldberg J."/>
            <person name="Griggs A."/>
            <person name="Gujja S."/>
            <person name="Hansen M."/>
            <person name="Heiman D."/>
            <person name="Howarth C."/>
            <person name="Larimer J."/>
            <person name="Lui A."/>
            <person name="MacDonald P.J.P."/>
            <person name="McCowen C."/>
            <person name="Montmayeur A."/>
            <person name="Murphy C."/>
            <person name="Neiman D."/>
            <person name="Pearson M."/>
            <person name="Priest M."/>
            <person name="Roberts A."/>
            <person name="Saif S."/>
            <person name="Shea T."/>
            <person name="Sisk P."/>
            <person name="Stolte C."/>
            <person name="Sykes S."/>
            <person name="Wortman J."/>
            <person name="Nusbaum C."/>
            <person name="Birren B."/>
        </authorList>
    </citation>
    <scope>NUCLEOTIDE SEQUENCE [LARGE SCALE GENOMIC DNA]</scope>
    <source>
        <strain evidence="1 2">CL09T03C10</strain>
    </source>
</reference>
<sequence>MNINKKIKPYSKGKNLWSICEKNTRKTFLNDYIQAIYLCRGYPCSLYDYKDRDMCYVKREDIF</sequence>
<dbReference type="HOGENOM" id="CLU_2876364_0_0_10"/>
<dbReference type="EMBL" id="AGXW01000014">
    <property type="protein sequence ID" value="EKJ89309.1"/>
    <property type="molecule type" value="Genomic_DNA"/>
</dbReference>
<comment type="caution">
    <text evidence="1">The sequence shown here is derived from an EMBL/GenBank/DDBJ whole genome shotgun (WGS) entry which is preliminary data.</text>
</comment>
<evidence type="ECO:0000313" key="1">
    <source>
        <dbReference type="EMBL" id="EKJ89309.1"/>
    </source>
</evidence>
<protein>
    <submittedName>
        <fullName evidence="1">Uncharacterized protein</fullName>
    </submittedName>
</protein>
<gene>
    <name evidence="1" type="ORF">HMPREF1057_04062</name>
</gene>
<name>K5C9C9_9BACE</name>
<evidence type="ECO:0000313" key="2">
    <source>
        <dbReference type="Proteomes" id="UP000007995"/>
    </source>
</evidence>
<organism evidence="1 2">
    <name type="scientific">Bacteroides finegoldii CL09T03C10</name>
    <dbReference type="NCBI Taxonomy" id="997888"/>
    <lineage>
        <taxon>Bacteria</taxon>
        <taxon>Pseudomonadati</taxon>
        <taxon>Bacteroidota</taxon>
        <taxon>Bacteroidia</taxon>
        <taxon>Bacteroidales</taxon>
        <taxon>Bacteroidaceae</taxon>
        <taxon>Bacteroides</taxon>
    </lineage>
</organism>
<dbReference type="Proteomes" id="UP000007995">
    <property type="component" value="Unassembled WGS sequence"/>
</dbReference>